<accession>A0A176K1V5</accession>
<dbReference type="SUPFAM" id="SSF103481">
    <property type="entry name" value="Multidrug resistance efflux transporter EmrE"/>
    <property type="match status" value="2"/>
</dbReference>
<feature type="transmembrane region" description="Helical" evidence="6">
    <location>
        <begin position="96"/>
        <end position="115"/>
    </location>
</feature>
<feature type="transmembrane region" description="Helical" evidence="6">
    <location>
        <begin position="250"/>
        <end position="268"/>
    </location>
</feature>
<dbReference type="EMBL" id="JFHK01000005">
    <property type="protein sequence ID" value="OAA31003.1"/>
    <property type="molecule type" value="Genomic_DNA"/>
</dbReference>
<dbReference type="GO" id="GO:0005886">
    <property type="term" value="C:plasma membrane"/>
    <property type="evidence" value="ECO:0007669"/>
    <property type="project" value="UniProtKB-SubCell"/>
</dbReference>
<organism evidence="8 9">
    <name type="scientific">Kosmotoga arenicorallina S304</name>
    <dbReference type="NCBI Taxonomy" id="1453497"/>
    <lineage>
        <taxon>Bacteria</taxon>
        <taxon>Thermotogati</taxon>
        <taxon>Thermotogota</taxon>
        <taxon>Thermotogae</taxon>
        <taxon>Kosmotogales</taxon>
        <taxon>Kosmotogaceae</taxon>
        <taxon>Kosmotoga</taxon>
    </lineage>
</organism>
<comment type="subcellular location">
    <subcellularLocation>
        <location evidence="1">Cell membrane</location>
        <topology evidence="1">Multi-pass membrane protein</topology>
    </subcellularLocation>
</comment>
<evidence type="ECO:0000256" key="1">
    <source>
        <dbReference type="ARBA" id="ARBA00004651"/>
    </source>
</evidence>
<gene>
    <name evidence="8" type="ORF">AT15_08485</name>
</gene>
<dbReference type="AlphaFoldDB" id="A0A176K1V5"/>
<dbReference type="InterPro" id="IPR000620">
    <property type="entry name" value="EamA_dom"/>
</dbReference>
<dbReference type="PANTHER" id="PTHR32322">
    <property type="entry name" value="INNER MEMBRANE TRANSPORTER"/>
    <property type="match status" value="1"/>
</dbReference>
<keyword evidence="4 6" id="KW-1133">Transmembrane helix</keyword>
<reference evidence="8 9" key="1">
    <citation type="submission" date="2014-02" db="EMBL/GenBank/DDBJ databases">
        <title>Kosmotoga genome sequencing.</title>
        <authorList>
            <person name="Pollo S.M."/>
            <person name="Charchuk R."/>
            <person name="Nesbo C.L."/>
        </authorList>
    </citation>
    <scope>NUCLEOTIDE SEQUENCE [LARGE SCALE GENOMIC DNA]</scope>
    <source>
        <strain evidence="8 9">S304</strain>
    </source>
</reference>
<dbReference type="PATRIC" id="fig|1453497.3.peg.1681"/>
<name>A0A176K1V5_9BACT</name>
<evidence type="ECO:0000256" key="6">
    <source>
        <dbReference type="SAM" id="Phobius"/>
    </source>
</evidence>
<feature type="domain" description="EamA" evidence="7">
    <location>
        <begin position="7"/>
        <end position="138"/>
    </location>
</feature>
<evidence type="ECO:0000256" key="4">
    <source>
        <dbReference type="ARBA" id="ARBA00022989"/>
    </source>
</evidence>
<dbReference type="Pfam" id="PF00892">
    <property type="entry name" value="EamA"/>
    <property type="match status" value="2"/>
</dbReference>
<feature type="transmembrane region" description="Helical" evidence="6">
    <location>
        <begin position="36"/>
        <end position="57"/>
    </location>
</feature>
<feature type="transmembrane region" description="Helical" evidence="6">
    <location>
        <begin position="7"/>
        <end position="24"/>
    </location>
</feature>
<feature type="transmembrane region" description="Helical" evidence="6">
    <location>
        <begin position="274"/>
        <end position="294"/>
    </location>
</feature>
<evidence type="ECO:0000256" key="2">
    <source>
        <dbReference type="ARBA" id="ARBA00022475"/>
    </source>
</evidence>
<proteinExistence type="predicted"/>
<dbReference type="Gene3D" id="1.10.3730.20">
    <property type="match status" value="1"/>
</dbReference>
<evidence type="ECO:0000256" key="3">
    <source>
        <dbReference type="ARBA" id="ARBA00022692"/>
    </source>
</evidence>
<feature type="transmembrane region" description="Helical" evidence="6">
    <location>
        <begin position="215"/>
        <end position="238"/>
    </location>
</feature>
<feature type="transmembrane region" description="Helical" evidence="6">
    <location>
        <begin position="181"/>
        <end position="203"/>
    </location>
</feature>
<dbReference type="STRING" id="1453497.AT15_08485"/>
<dbReference type="RefSeq" id="WP_068346756.1">
    <property type="nucleotide sequence ID" value="NZ_JFHK01000005.1"/>
</dbReference>
<keyword evidence="3 6" id="KW-0812">Transmembrane</keyword>
<feature type="domain" description="EamA" evidence="7">
    <location>
        <begin position="150"/>
        <end position="292"/>
    </location>
</feature>
<feature type="transmembrane region" description="Helical" evidence="6">
    <location>
        <begin position="124"/>
        <end position="143"/>
    </location>
</feature>
<keyword evidence="2" id="KW-1003">Cell membrane</keyword>
<evidence type="ECO:0000259" key="7">
    <source>
        <dbReference type="Pfam" id="PF00892"/>
    </source>
</evidence>
<dbReference type="InterPro" id="IPR037185">
    <property type="entry name" value="EmrE-like"/>
</dbReference>
<dbReference type="Proteomes" id="UP000077339">
    <property type="component" value="Unassembled WGS sequence"/>
</dbReference>
<dbReference type="InterPro" id="IPR050638">
    <property type="entry name" value="AA-Vitamin_Transporters"/>
</dbReference>
<comment type="caution">
    <text evidence="8">The sequence shown here is derived from an EMBL/GenBank/DDBJ whole genome shotgun (WGS) entry which is preliminary data.</text>
</comment>
<keyword evidence="5 6" id="KW-0472">Membrane</keyword>
<evidence type="ECO:0000313" key="9">
    <source>
        <dbReference type="Proteomes" id="UP000077339"/>
    </source>
</evidence>
<sequence length="303" mass="33608">MKKFLPYIAGLLASVIFGFSFLFTKTAIDFVMPFNFLAYRFSFAFLFLVILKQAGFLRAKVSVKSLKDIGFLALVQPLLYFSLEITGISLTTSMEAGIIISTIPIFVLMLSRIFLKEFLNGMQLFSMFLSMAGVILITLSRGFSFSKNLAGALFLIGCSFSAAMYNILSRKASLKYSAADITYHMMLFGFVGFGSIAFFGSMINGSVSFFLKGLIIREVLISALYLGILSSAVTFFLLNFTLSRIPATRASVFPYISTSVALFAGFIFRKERLTSLGIMGTVMIFLGVWWINAFSSKNQEVLK</sequence>
<keyword evidence="9" id="KW-1185">Reference proteome</keyword>
<protein>
    <recommendedName>
        <fullName evidence="7">EamA domain-containing protein</fullName>
    </recommendedName>
</protein>
<evidence type="ECO:0000313" key="8">
    <source>
        <dbReference type="EMBL" id="OAA31003.1"/>
    </source>
</evidence>
<dbReference type="OrthoDB" id="37139at2"/>
<dbReference type="PANTHER" id="PTHR32322:SF18">
    <property type="entry name" value="S-ADENOSYLMETHIONINE_S-ADENOSYLHOMOCYSTEINE TRANSPORTER"/>
    <property type="match status" value="1"/>
</dbReference>
<feature type="transmembrane region" description="Helical" evidence="6">
    <location>
        <begin position="149"/>
        <end position="169"/>
    </location>
</feature>
<evidence type="ECO:0000256" key="5">
    <source>
        <dbReference type="ARBA" id="ARBA00023136"/>
    </source>
</evidence>